<dbReference type="VEuPathDB" id="FungiDB:RhiirFUN_014908"/>
<gene>
    <name evidence="2" type="ORF">CHRIB12_LOCUS14028</name>
</gene>
<name>A0A915ZEL6_9GLOM</name>
<evidence type="ECO:0000313" key="3">
    <source>
        <dbReference type="Proteomes" id="UP000684084"/>
    </source>
</evidence>
<feature type="region of interest" description="Disordered" evidence="1">
    <location>
        <begin position="118"/>
        <end position="148"/>
    </location>
</feature>
<dbReference type="Proteomes" id="UP000684084">
    <property type="component" value="Unassembled WGS sequence"/>
</dbReference>
<proteinExistence type="predicted"/>
<feature type="region of interest" description="Disordered" evidence="1">
    <location>
        <begin position="314"/>
        <end position="336"/>
    </location>
</feature>
<sequence length="433" mass="49669">MEINSFLHNETRLLVISNEIVQITFRLHNESDNSLYIENNDLQEEIKQIIVAFVKFMDEDHIVDGEGYYLLCKKNIWNFGKNCVFYRNDQIIPPHQYKFNFELEFASQVINRNASYDRGRNKSITDSNKKNNSNLRGVSLDDFGTPKSSNNTVNQEMIQHMTTRASISPLENWDVRQGATTTEFDSFDSPFDNKQSKSRFVESTPATLWVNRQRSVDNACITPLDNRRPVQKPVDSAYATLFNYCGPIQKSTKNVYMTPIDNRGQKSRISSFTNREYPESMQQNSKGLFGYQEILDNVGETLRNPILVGETYEQTSRTSSIRLSQESFTGSNWPSQSSFETTLSLDSGSQKVSGISKSPFQTLRQMSSVSNGTDDFSNYSFGDEGELSMRNTADNLLSSERNNNRETNDDLEDNNFFSLFNPLNYFRKMFPGI</sequence>
<reference evidence="2" key="1">
    <citation type="submission" date="2020-05" db="EMBL/GenBank/DDBJ databases">
        <authorList>
            <person name="Rincon C."/>
            <person name="Sanders R I."/>
            <person name="Robbins C."/>
            <person name="Chaturvedi A."/>
        </authorList>
    </citation>
    <scope>NUCLEOTIDE SEQUENCE</scope>
    <source>
        <strain evidence="2">CHB12</strain>
    </source>
</reference>
<dbReference type="OrthoDB" id="2313105at2759"/>
<dbReference type="AlphaFoldDB" id="A0A915ZEL6"/>
<evidence type="ECO:0000256" key="1">
    <source>
        <dbReference type="SAM" id="MobiDB-lite"/>
    </source>
</evidence>
<dbReference type="EMBL" id="CAGKOT010000032">
    <property type="protein sequence ID" value="CAB5373495.1"/>
    <property type="molecule type" value="Genomic_DNA"/>
</dbReference>
<accession>A0A915ZEL6</accession>
<evidence type="ECO:0000313" key="2">
    <source>
        <dbReference type="EMBL" id="CAB5373495.1"/>
    </source>
</evidence>
<protein>
    <submittedName>
        <fullName evidence="2">Uncharacterized protein</fullName>
    </submittedName>
</protein>
<feature type="compositionally biased region" description="Polar residues" evidence="1">
    <location>
        <begin position="122"/>
        <end position="136"/>
    </location>
</feature>
<comment type="caution">
    <text evidence="2">The sequence shown here is derived from an EMBL/GenBank/DDBJ whole genome shotgun (WGS) entry which is preliminary data.</text>
</comment>
<organism evidence="2 3">
    <name type="scientific">Rhizophagus irregularis</name>
    <dbReference type="NCBI Taxonomy" id="588596"/>
    <lineage>
        <taxon>Eukaryota</taxon>
        <taxon>Fungi</taxon>
        <taxon>Fungi incertae sedis</taxon>
        <taxon>Mucoromycota</taxon>
        <taxon>Glomeromycotina</taxon>
        <taxon>Glomeromycetes</taxon>
        <taxon>Glomerales</taxon>
        <taxon>Glomeraceae</taxon>
        <taxon>Rhizophagus</taxon>
    </lineage>
</organism>